<accession>A0A560WGF1</accession>
<protein>
    <recommendedName>
        <fullName evidence="4">Adhesin</fullName>
    </recommendedName>
</protein>
<keyword evidence="1" id="KW-0472">Membrane</keyword>
<evidence type="ECO:0000313" key="2">
    <source>
        <dbReference type="EMBL" id="TWD16762.1"/>
    </source>
</evidence>
<keyword evidence="1" id="KW-0812">Transmembrane</keyword>
<evidence type="ECO:0008006" key="4">
    <source>
        <dbReference type="Google" id="ProtNLM"/>
    </source>
</evidence>
<feature type="transmembrane region" description="Helical" evidence="1">
    <location>
        <begin position="6"/>
        <end position="28"/>
    </location>
</feature>
<comment type="caution">
    <text evidence="2">The sequence shown here is derived from an EMBL/GenBank/DDBJ whole genome shotgun (WGS) entry which is preliminary data.</text>
</comment>
<reference evidence="2 3" key="1">
    <citation type="submission" date="2019-06" db="EMBL/GenBank/DDBJ databases">
        <title>Sequencing the genomes of 1000 actinobacteria strains.</title>
        <authorList>
            <person name="Klenk H.-P."/>
        </authorList>
    </citation>
    <scope>NUCLEOTIDE SEQUENCE [LARGE SCALE GENOMIC DNA]</scope>
    <source>
        <strain evidence="2 3">DSM 18935</strain>
    </source>
</reference>
<dbReference type="OrthoDB" id="4856296at2"/>
<dbReference type="RefSeq" id="WP_144854987.1">
    <property type="nucleotide sequence ID" value="NZ_BAAAYT010000006.1"/>
</dbReference>
<keyword evidence="1" id="KW-1133">Transmembrane helix</keyword>
<keyword evidence="3" id="KW-1185">Reference proteome</keyword>
<dbReference type="EMBL" id="VIUW01000001">
    <property type="protein sequence ID" value="TWD16762.1"/>
    <property type="molecule type" value="Genomic_DNA"/>
</dbReference>
<evidence type="ECO:0000313" key="3">
    <source>
        <dbReference type="Proteomes" id="UP000315628"/>
    </source>
</evidence>
<proteinExistence type="predicted"/>
<evidence type="ECO:0000256" key="1">
    <source>
        <dbReference type="SAM" id="Phobius"/>
    </source>
</evidence>
<gene>
    <name evidence="2" type="ORF">FB557_0299</name>
</gene>
<organism evidence="2 3">
    <name type="scientific">Marihabitans asiaticum</name>
    <dbReference type="NCBI Taxonomy" id="415218"/>
    <lineage>
        <taxon>Bacteria</taxon>
        <taxon>Bacillati</taxon>
        <taxon>Actinomycetota</taxon>
        <taxon>Actinomycetes</taxon>
        <taxon>Micrococcales</taxon>
        <taxon>Intrasporangiaceae</taxon>
        <taxon>Marihabitans</taxon>
    </lineage>
</organism>
<sequence length="237" mass="24451">MTPLTLLIRTVAGVVSAVLVAGTSLTFLGPMLQRSETTEHPVPSDITRLSMKNGLGEVDIRQARDGEQPAATLTSKWGLREPDVTVRQSSDTLTIDSGCEGGVWPDVCSTRWVVVVPEGTDVEVESGVGSLSTDDLDGDLRARVGVGSVTTTGSRSGIVDVQVGVGGAELELAEAADRASIQVGVGDVTATMPGDESYSVSFDGMPDSLDNQIGDDPGAAHTVSVEAGVGTVRLLES</sequence>
<dbReference type="Proteomes" id="UP000315628">
    <property type="component" value="Unassembled WGS sequence"/>
</dbReference>
<name>A0A560WGF1_9MICO</name>
<dbReference type="AlphaFoldDB" id="A0A560WGF1"/>